<proteinExistence type="predicted"/>
<dbReference type="OrthoDB" id="9779753at2"/>
<dbReference type="PIRSF" id="PIRSF005751">
    <property type="entry name" value="Acet_citr_lig"/>
    <property type="match status" value="1"/>
</dbReference>
<dbReference type="SUPFAM" id="SSF55729">
    <property type="entry name" value="Acyl-CoA N-acyltransferases (Nat)"/>
    <property type="match status" value="1"/>
</dbReference>
<keyword evidence="3" id="KW-0436">Ligase</keyword>
<accession>A0A073IN82</accession>
<keyword evidence="2 3" id="KW-0067">ATP-binding</keyword>
<dbReference type="Gene3D" id="3.40.50.620">
    <property type="entry name" value="HUPs"/>
    <property type="match status" value="1"/>
</dbReference>
<feature type="domain" description="Citrate lyase ligase C-terminal" evidence="4">
    <location>
        <begin position="147"/>
        <end position="330"/>
    </location>
</feature>
<dbReference type="InterPro" id="IPR013166">
    <property type="entry name" value="Citrate_lyase_ligase_C"/>
</dbReference>
<dbReference type="Proteomes" id="UP000027665">
    <property type="component" value="Unassembled WGS sequence"/>
</dbReference>
<dbReference type="GO" id="GO:0008771">
    <property type="term" value="F:[citrate (pro-3S)-lyase] ligase activity"/>
    <property type="evidence" value="ECO:0007669"/>
    <property type="project" value="UniProtKB-EC"/>
</dbReference>
<comment type="caution">
    <text evidence="5">The sequence shown here is derived from an EMBL/GenBank/DDBJ whole genome shotgun (WGS) entry which is preliminary data.</text>
</comment>
<evidence type="ECO:0000256" key="2">
    <source>
        <dbReference type="ARBA" id="ARBA00022840"/>
    </source>
</evidence>
<dbReference type="SMART" id="SM00764">
    <property type="entry name" value="Citrate_ly_lig"/>
    <property type="match status" value="1"/>
</dbReference>
<dbReference type="NCBIfam" id="TIGR00124">
    <property type="entry name" value="cit_ly_ligase"/>
    <property type="match status" value="1"/>
</dbReference>
<dbReference type="InterPro" id="IPR014729">
    <property type="entry name" value="Rossmann-like_a/b/a_fold"/>
</dbReference>
<evidence type="ECO:0000259" key="4">
    <source>
        <dbReference type="SMART" id="SM00764"/>
    </source>
</evidence>
<dbReference type="InterPro" id="IPR005216">
    <property type="entry name" value="Citrate_lyase_ligase"/>
</dbReference>
<keyword evidence="1 3" id="KW-0547">Nucleotide-binding</keyword>
<dbReference type="GO" id="GO:0005524">
    <property type="term" value="F:ATP binding"/>
    <property type="evidence" value="ECO:0007669"/>
    <property type="project" value="UniProtKB-UniRule"/>
</dbReference>
<evidence type="ECO:0000256" key="3">
    <source>
        <dbReference type="PIRNR" id="PIRNR005751"/>
    </source>
</evidence>
<evidence type="ECO:0000313" key="6">
    <source>
        <dbReference type="Proteomes" id="UP000027665"/>
    </source>
</evidence>
<comment type="function">
    <text evidence="3">Acetylation of prosthetic group (2-(5''-phosphoribosyl)-3'-dephosphocoenzyme-A) of the gamma subunit of citrate lyase.</text>
</comment>
<dbReference type="PANTHER" id="PTHR40599">
    <property type="entry name" value="[CITRATE [PRO-3S]-LYASE] LIGASE"/>
    <property type="match status" value="1"/>
</dbReference>
<evidence type="ECO:0000313" key="5">
    <source>
        <dbReference type="EMBL" id="KEJ91204.1"/>
    </source>
</evidence>
<organism evidence="5 6">
    <name type="scientific">Synergistes jonesii</name>
    <dbReference type="NCBI Taxonomy" id="2754"/>
    <lineage>
        <taxon>Bacteria</taxon>
        <taxon>Thermotogati</taxon>
        <taxon>Synergistota</taxon>
        <taxon>Synergistia</taxon>
        <taxon>Synergistales</taxon>
        <taxon>Synergistaceae</taxon>
        <taxon>Synergistes</taxon>
    </lineage>
</organism>
<reference evidence="5 6" key="1">
    <citation type="submission" date="2014-04" db="EMBL/GenBank/DDBJ databases">
        <title>Draft Genome Sequence of Synergistes jonesii.</title>
        <authorList>
            <person name="Coil D.A."/>
            <person name="Eisen J.A."/>
            <person name="Holland-Moritz H.E."/>
        </authorList>
    </citation>
    <scope>NUCLEOTIDE SEQUENCE [LARGE SCALE GENOMIC DNA]</scope>
    <source>
        <strain evidence="5 6">78-1</strain>
    </source>
</reference>
<dbReference type="STRING" id="2754.EH55_11670"/>
<keyword evidence="6" id="KW-1185">Reference proteome</keyword>
<dbReference type="PATRIC" id="fig|2754.20.peg.1143"/>
<dbReference type="eggNOG" id="COG3053">
    <property type="taxonomic scope" value="Bacteria"/>
</dbReference>
<sequence length="352" mass="37854">MFGYSCRVVRKICGYEKREVEALLCKSGLVFEGSPEYTAVAEDGDERIIATASLAGGVIKMVAAEAEWQEAGLSSAVISALMQAARADGVYRFFLFTKPETAERFAALGFRALAASDESVLMECGAPSAEDFRRTLEREREKNGAPAAAAVMNCNPFTLGHRYLIEEAASRERLFYAIVVEEDASAFPFADRIALVRAGTADIANVRVLSSSRYAVSSATFPSYFLKDRAELSVAKVQAELDAKLFASLFVPALGVARRYVGSEPLSRVTALYNEVLKDTLPRFGCPVCEIDRKGAAGGVISASRVREAIARGGGGELSALLPRVTLEYLKTPNGRAAAEKLRCGGEGENES</sequence>
<protein>
    <recommendedName>
        <fullName evidence="3">[Citrate [pro-3S]-lyase] ligase</fullName>
        <ecNumber evidence="3">6.2.1.22</ecNumber>
    </recommendedName>
</protein>
<dbReference type="RefSeq" id="WP_037978466.1">
    <property type="nucleotide sequence ID" value="NZ_JAWRIX010000041.1"/>
</dbReference>
<evidence type="ECO:0000256" key="1">
    <source>
        <dbReference type="ARBA" id="ARBA00022741"/>
    </source>
</evidence>
<dbReference type="InterPro" id="IPR016181">
    <property type="entry name" value="Acyl_CoA_acyltransferase"/>
</dbReference>
<dbReference type="Pfam" id="PF08218">
    <property type="entry name" value="Citrate_ly_lig"/>
    <property type="match status" value="1"/>
</dbReference>
<dbReference type="EMBL" id="JMKI01000054">
    <property type="protein sequence ID" value="KEJ91204.1"/>
    <property type="molecule type" value="Genomic_DNA"/>
</dbReference>
<comment type="catalytic activity">
    <reaction evidence="3">
        <text>holo-[citrate lyase ACP] + acetate + ATP = acetyl-[citrate lyase ACP] + AMP + diphosphate</text>
        <dbReference type="Rhea" id="RHEA:23788"/>
        <dbReference type="Rhea" id="RHEA-COMP:10158"/>
        <dbReference type="Rhea" id="RHEA-COMP:13710"/>
        <dbReference type="ChEBI" id="CHEBI:30089"/>
        <dbReference type="ChEBI" id="CHEBI:30616"/>
        <dbReference type="ChEBI" id="CHEBI:33019"/>
        <dbReference type="ChEBI" id="CHEBI:82683"/>
        <dbReference type="ChEBI" id="CHEBI:137976"/>
        <dbReference type="ChEBI" id="CHEBI:456215"/>
        <dbReference type="EC" id="6.2.1.22"/>
    </reaction>
</comment>
<dbReference type="SUPFAM" id="SSF52374">
    <property type="entry name" value="Nucleotidylyl transferase"/>
    <property type="match status" value="1"/>
</dbReference>
<dbReference type="PANTHER" id="PTHR40599:SF1">
    <property type="entry name" value="[CITRATE [PRO-3S]-LYASE] LIGASE"/>
    <property type="match status" value="1"/>
</dbReference>
<gene>
    <name evidence="5" type="ORF">EH55_11670</name>
</gene>
<dbReference type="EC" id="6.2.1.22" evidence="3"/>
<name>A0A073IN82_9BACT</name>
<dbReference type="GeneID" id="90984637"/>
<dbReference type="AlphaFoldDB" id="A0A073IN82"/>
<dbReference type="Gene3D" id="3.40.630.30">
    <property type="match status" value="1"/>
</dbReference>